<feature type="compositionally biased region" description="Low complexity" evidence="1">
    <location>
        <begin position="39"/>
        <end position="52"/>
    </location>
</feature>
<protein>
    <submittedName>
        <fullName evidence="2">Uncharacterized protein</fullName>
    </submittedName>
</protein>
<dbReference type="Proteomes" id="UP000028302">
    <property type="component" value="Unassembled WGS sequence"/>
</dbReference>
<dbReference type="AlphaFoldDB" id="A0A084IPT8"/>
<evidence type="ECO:0000313" key="2">
    <source>
        <dbReference type="EMBL" id="KEZ78722.1"/>
    </source>
</evidence>
<gene>
    <name evidence="2" type="ORF">C41B8_03866</name>
</gene>
<comment type="caution">
    <text evidence="2">The sequence shown here is derived from an EMBL/GenBank/DDBJ whole genome shotgun (WGS) entry which is preliminary data.</text>
</comment>
<dbReference type="RefSeq" id="WP_156962399.1">
    <property type="nucleotide sequence ID" value="NZ_APNK01000003.1"/>
</dbReference>
<sequence length="70" mass="6844">MSVGAIAASSQHAIQAQMQASSETRETPGVADHDGDNDGSGAQASQAAAASGPRVNASGQTIGQHINVTA</sequence>
<evidence type="ECO:0000313" key="3">
    <source>
        <dbReference type="Proteomes" id="UP000028302"/>
    </source>
</evidence>
<feature type="compositionally biased region" description="Low complexity" evidence="1">
    <location>
        <begin position="1"/>
        <end position="22"/>
    </location>
</feature>
<organism evidence="2 3">
    <name type="scientific">Salinisphaera hydrothermalis (strain C41B8)</name>
    <dbReference type="NCBI Taxonomy" id="1304275"/>
    <lineage>
        <taxon>Bacteria</taxon>
        <taxon>Pseudomonadati</taxon>
        <taxon>Pseudomonadota</taxon>
        <taxon>Gammaproteobacteria</taxon>
        <taxon>Salinisphaerales</taxon>
        <taxon>Salinisphaeraceae</taxon>
        <taxon>Salinisphaera</taxon>
    </lineage>
</organism>
<reference evidence="2 3" key="1">
    <citation type="submission" date="2013-03" db="EMBL/GenBank/DDBJ databases">
        <title>Salinisphaera hydrothermalis C41B8 Genome Sequencing.</title>
        <authorList>
            <person name="Li C."/>
            <person name="Lai Q."/>
            <person name="Shao Z."/>
        </authorList>
    </citation>
    <scope>NUCLEOTIDE SEQUENCE [LARGE SCALE GENOMIC DNA]</scope>
    <source>
        <strain evidence="2 3">C41B8</strain>
    </source>
</reference>
<name>A0A084IPT8_SALHC</name>
<accession>A0A084IPT8</accession>
<proteinExistence type="predicted"/>
<keyword evidence="3" id="KW-1185">Reference proteome</keyword>
<feature type="compositionally biased region" description="Polar residues" evidence="1">
    <location>
        <begin position="57"/>
        <end position="70"/>
    </location>
</feature>
<dbReference type="EMBL" id="APNK01000003">
    <property type="protein sequence ID" value="KEZ78722.1"/>
    <property type="molecule type" value="Genomic_DNA"/>
</dbReference>
<feature type="region of interest" description="Disordered" evidence="1">
    <location>
        <begin position="1"/>
        <end position="70"/>
    </location>
</feature>
<evidence type="ECO:0000256" key="1">
    <source>
        <dbReference type="SAM" id="MobiDB-lite"/>
    </source>
</evidence>
<feature type="compositionally biased region" description="Basic and acidic residues" evidence="1">
    <location>
        <begin position="23"/>
        <end position="36"/>
    </location>
</feature>